<evidence type="ECO:0000259" key="15">
    <source>
        <dbReference type="PROSITE" id="PS52004"/>
    </source>
</evidence>
<dbReference type="InterPro" id="IPR032821">
    <property type="entry name" value="PKS_assoc"/>
</dbReference>
<accession>A0A6J4IM39</accession>
<dbReference type="InterPro" id="IPR049900">
    <property type="entry name" value="PKS_mFAS_DH"/>
</dbReference>
<evidence type="ECO:0000256" key="11">
    <source>
        <dbReference type="ARBA" id="ARBA00023315"/>
    </source>
</evidence>
<dbReference type="SUPFAM" id="SSF47336">
    <property type="entry name" value="ACP-like"/>
    <property type="match status" value="2"/>
</dbReference>
<dbReference type="InterPro" id="IPR020802">
    <property type="entry name" value="TesA-like"/>
</dbReference>
<dbReference type="InterPro" id="IPR057326">
    <property type="entry name" value="KR_dom"/>
</dbReference>
<dbReference type="InterPro" id="IPR001227">
    <property type="entry name" value="Ac_transferase_dom_sf"/>
</dbReference>
<dbReference type="InterPro" id="IPR009081">
    <property type="entry name" value="PP-bd_ACP"/>
</dbReference>
<evidence type="ECO:0000259" key="14">
    <source>
        <dbReference type="PROSITE" id="PS50075"/>
    </source>
</evidence>
<dbReference type="Gene3D" id="3.40.50.11460">
    <property type="match status" value="1"/>
</dbReference>
<feature type="active site" description="Proton donor; for dehydratase activity" evidence="12">
    <location>
        <position position="1120"/>
    </location>
</feature>
<dbReference type="SUPFAM" id="SSF53474">
    <property type="entry name" value="alpha/beta-Hydrolases"/>
    <property type="match status" value="1"/>
</dbReference>
<feature type="active site" description="Proton acceptor; for dehydratase activity" evidence="12">
    <location>
        <position position="959"/>
    </location>
</feature>
<dbReference type="PANTHER" id="PTHR43775:SF51">
    <property type="entry name" value="INACTIVE PHENOLPHTHIOCEROL SYNTHESIS POLYKETIDE SYNTHASE TYPE I PKS1-RELATED"/>
    <property type="match status" value="1"/>
</dbReference>
<evidence type="ECO:0000256" key="8">
    <source>
        <dbReference type="ARBA" id="ARBA00023098"/>
    </source>
</evidence>
<keyword evidence="5" id="KW-0597">Phosphoprotein</keyword>
<dbReference type="FunFam" id="1.10.1200.10:FF:000007">
    <property type="entry name" value="Probable polyketide synthase pks17"/>
    <property type="match status" value="1"/>
</dbReference>
<keyword evidence="6" id="KW-0808">Transferase</keyword>
<dbReference type="SUPFAM" id="SSF52151">
    <property type="entry name" value="FabD/lysophospholipase-like"/>
    <property type="match status" value="2"/>
</dbReference>
<dbReference type="GO" id="GO:0031177">
    <property type="term" value="F:phosphopantetheine binding"/>
    <property type="evidence" value="ECO:0007669"/>
    <property type="project" value="InterPro"/>
</dbReference>
<feature type="domain" description="PKS/mFAS DH" evidence="16">
    <location>
        <begin position="927"/>
        <end position="1195"/>
    </location>
</feature>
<dbReference type="GO" id="GO:0004312">
    <property type="term" value="F:fatty acid synthase activity"/>
    <property type="evidence" value="ECO:0007669"/>
    <property type="project" value="TreeGrafter"/>
</dbReference>
<dbReference type="GO" id="GO:0033068">
    <property type="term" value="P:macrolide biosynthetic process"/>
    <property type="evidence" value="ECO:0007669"/>
    <property type="project" value="UniProtKB-ARBA"/>
</dbReference>
<dbReference type="PROSITE" id="PS52019">
    <property type="entry name" value="PKS_MFAS_DH"/>
    <property type="match status" value="1"/>
</dbReference>
<sequence>MTAEKNDLIDALRQSLKENERLRKQNSRLRTQSAEPLAIVGMSCRFGGGATSPEGLWELLSQGRDAIVPLPADRGWDVERLYHPDPAHPGTSYTRMGGFVDGVADFDADFFGIGPREALAMDPQQRLILEGAWEAFENAGIDPTTLRGSDTGVFCGAISSEYGATMPPELGGYRLGILTSVLAGRISYLLGLEGPAVTVDTACSSSMVALHQAAQALRAGECSMALVGGVTVLSSPTLLVEFSRQRGLAPDGRCKAYSADADGTAFADGCGLIVLERLSEARRNGHTVLAVVRGSAVNQDGASNGLTAPSGPAQAKVIRAALAASGLSAADVDAVEGHGTGTVLGDPIEVHALLSTYGQERTNGPLWLGSVKSNIGHTSAAGGIAGLIKMVLAMRHETLPATLYADTPSPNVEWDRGQIALLTQPRAWRRSDDRPRRAGVSSFGVSGTNVHVILEEAPAAPAATTDPEPARRPAGVVPVLVSGRTEAALRAQAAQLVDHLAARPGLTAADVAFSLATSRALLERRAVVPASGRDELLAGLAALAAGDPGSTDGRAVTGKTAVLFTGQGSQRARMGADLAAAYPRFGAALDEVCAAVDPLVGRSMRAVLDAEPGSAAAELLNATEYTQVALFAVEVALYRLVESFGVRPDFLIGHSVGEIAAAHVAGVLSLPDAAALVVARGRLMGALPAGGAMVAVQAGEDEVAAALTGYAGRLEIAAVNGPRAVVVSGDADAIEEWLPAFADRKTSRLTVSHAFHSPRMEPMLAEFATVVRGLRFHRPTIAIVSNVTGERVTDEVTDPMYWVTHVRRAVRFADGVRTLYRLGARRFLELGPDAVLTAMARQNLDEVEDAVLVPALRAKQDEAATFARFLGEARIAGVGVDWAAYYAGTGAARVDLPTYAFQRERFWLAPGTGGADAVAAGQLGLDHAILAAAVPLADRDEWVFTGRIAADVQPWIADHVVLDALVVPGVALVDLAMAAGSAIGCPVLEELEISAQLILDDDPRQVQVTVGPADPGGRREIALYSRGVAGGSEAVCHARGRLSADPVPPVPFDTEWPPAGAEPVAVDDLYARLAEAGADHGPLFQCVEAAWRRGDEVFTEVALPDDTDGTGYGLHPGLFDAALHGGLLDVGPDAALGLPVSWGNVSYGRTAAARLRVRVTAVDSVLRVDAVDPDGEPVLSVGRVGNRPAAPQLDSALRRDTESLYTLTWAAVAAAPAPAARVAVLGGLAAAGEPYADLDALVSAVAAGATAPTLVLAPIDASGADARAACGQALDTVRRWVAGPLATDARLVVVTRGAVAAGGLVPDPAQAAVWGAVRVAQAEHPDAVVLLDLDDRDGPDWTLLGDLDEVELAVREGALFAPRLAPAPAAGAGPVLDPDGTILITCGPGGAGPVLARQLAERHDAGRLLLVTVGGPDEAVAAVVADRGARTVAGDTAERLAEVLASVDRLTAVVHAPGVLDDGTLDTLTAEQLDRAIGVEVDVALRLRELTAGQDLAAFVLVCSDAGLSGAGGRVANAAGDAAMDALGHRLRADGVPATALVWSAEPELVRELADRMVAATPALLAPLRPDLAELRAQARQGTLPPLLRGLVRMPARRGRAAGSLARTLAETPEADRIRLVLHVVRTQVAAVLGHDTHTAIEPERPFKDVGLDSMGAVELRNRLNRVTGLRMSATMVFDHPTPLAIAQRILGELVEVAEPAAAAPRPRRKAVDEPLAIVGMSCRYPGGANSPEQLWEIVAAGADGITDFPTDRDWNLDELYDPDFEHPGTTYARMGGFIEGAGDFDAGFFAIGPNEARAMDPQQRWLLEGAWEAFEHAGIDPTSLRGTDTGVYCGATNTDYGVVVPPEYEEFHMTGVMSSVLSGRVAYALGLEGPAITVDTACSASLVAVHLAMQALRAGECSLALAGGVTVMSTPVALTDTARLQGLSPDGRCKAFAASADGTSFADGMGLLVLERLSDARRNGHAVLGVLRGSAVNQDGATNGLTAPNGPSQERVIRAALAAAGLRPDQVDVVEAHGTGTGLGDPIEAHALMATYGQDRDRGPLWLGSIKSNIGHAGPAAGVAGVIKMVQAMRHELLPRTLHVDEPSPQIDWDTGAVELLLENQPWKTNGHPRRAGVSAFGMSGTNAHVIVEEPPAPDRVPAPTRERPPGVPVLLSARTRAGLRAQAERLHAHLVDRPGLDPLDVGFSTATTRAALSRRAAVAARDRDELLDGLAALAADEAAEHAVDGKVMDGKTVFVFPGHGSQWAEMAARLLDTAPPFAAEIAACAKAFEPYVDWNLEDVLRGAPGAPSLEVVDGVIPVHVLQPAVFSMMVSLAALWRAHGVEPDAVVGHSQGEVAAAYVAGALSLEDAARIVVVRNRLAHERMPNDAGLLWIGAPDDEVDRRVRKYAGRVSVAVVNSPVSVVLTGDADVLVEVRADYERDGVRTRPLGAAFASHTAAVEVVETELVEALASLAPRTGRVPFYSTALGGYVDTAGLDGTYWYRNLRNRVGFESAVCGLIDDGATRFVEVSPHPMLTTAIEQTATAHDAEGRGETVATVGTLRRGEGGLDRFALALAEAYTVGIDVDWAGFYAGTGAQQVTLPTYAFQRKRYWLAPVTYGSGAGQPVPEAQSEDHAEDEGGALVRQLAAVPADEREPLVQDIVRKQVAAVLGYGSGDPIEADQGFWELGFNSVGVVRLCNRLNRVTGVSVPSTAVFEYPDVVGLARWLVRHVAGEVAAADPAGAAEPAVDGPAAGGSVVAGLAPDSGGMFTSLVRHALNDGELDRGLRWLMDASRFRPAFASAAELPDSGGRVVRLARGDSRVAVVCVPSFAVGSGPHLFLALAQGLTGHDVYACALPGFRDGEALPGAWDAAMQVLAADIRRAVGDSEVVLVGYSIGGAVAHSLALELGRAGRAVSGLVLLDSPSPQFVVENGGGAFGSSMTKMLNGDFDIAFDAAGWLAMGAYLRLLPERDDAAVDIPRLYVRADEEHSWPRWDLGGDVADVAADHFDMINDPACAVAVEAWIRRGPSADPRSPDKETS</sequence>
<comment type="pathway">
    <text evidence="2">Antibiotic biosynthesis.</text>
</comment>
<protein>
    <submittedName>
        <fullName evidence="17">Modular polyketide synthase</fullName>
    </submittedName>
</protein>
<dbReference type="Pfam" id="PF21089">
    <property type="entry name" value="PKS_DH_N"/>
    <property type="match status" value="1"/>
</dbReference>
<dbReference type="InterPro" id="IPR020807">
    <property type="entry name" value="PKS_DH"/>
</dbReference>
<dbReference type="InterPro" id="IPR001031">
    <property type="entry name" value="Thioesterase"/>
</dbReference>
<evidence type="ECO:0000256" key="6">
    <source>
        <dbReference type="ARBA" id="ARBA00022679"/>
    </source>
</evidence>
<dbReference type="CDD" id="cd00833">
    <property type="entry name" value="PKS"/>
    <property type="match status" value="2"/>
</dbReference>
<evidence type="ECO:0000256" key="13">
    <source>
        <dbReference type="SAM" id="Coils"/>
    </source>
</evidence>
<dbReference type="Gene3D" id="1.10.1200.10">
    <property type="entry name" value="ACP-like"/>
    <property type="match status" value="2"/>
</dbReference>
<dbReference type="Pfam" id="PF08990">
    <property type="entry name" value="Docking"/>
    <property type="match status" value="1"/>
</dbReference>
<comment type="pathway">
    <text evidence="3">Lipid metabolism.</text>
</comment>
<feature type="domain" description="Ketosynthase family 3 (KS3)" evidence="15">
    <location>
        <begin position="34"/>
        <end position="456"/>
    </location>
</feature>
<dbReference type="Pfam" id="PF08659">
    <property type="entry name" value="KR"/>
    <property type="match status" value="1"/>
</dbReference>
<dbReference type="InterPro" id="IPR014030">
    <property type="entry name" value="Ketoacyl_synth_N"/>
</dbReference>
<dbReference type="PROSITE" id="PS50075">
    <property type="entry name" value="CARRIER"/>
    <property type="match status" value="2"/>
</dbReference>
<dbReference type="InterPro" id="IPR013968">
    <property type="entry name" value="PKS_KR"/>
</dbReference>
<evidence type="ECO:0000256" key="4">
    <source>
        <dbReference type="ARBA" id="ARBA00022450"/>
    </source>
</evidence>
<dbReference type="Gene3D" id="3.10.129.110">
    <property type="entry name" value="Polyketide synthase dehydratase"/>
    <property type="match status" value="1"/>
</dbReference>
<dbReference type="SUPFAM" id="SSF53901">
    <property type="entry name" value="Thiolase-like"/>
    <property type="match status" value="2"/>
</dbReference>
<evidence type="ECO:0000256" key="1">
    <source>
        <dbReference type="ARBA" id="ARBA00001957"/>
    </source>
</evidence>
<evidence type="ECO:0000256" key="2">
    <source>
        <dbReference type="ARBA" id="ARBA00004792"/>
    </source>
</evidence>
<dbReference type="InterPro" id="IPR049551">
    <property type="entry name" value="PKS_DH_C"/>
</dbReference>
<dbReference type="CDD" id="cd08956">
    <property type="entry name" value="KR_3_FAS_SDR_x"/>
    <property type="match status" value="1"/>
</dbReference>
<dbReference type="InterPro" id="IPR018201">
    <property type="entry name" value="Ketoacyl_synth_AS"/>
</dbReference>
<dbReference type="InterPro" id="IPR020806">
    <property type="entry name" value="PKS_PP-bd"/>
</dbReference>
<dbReference type="SMART" id="SM00826">
    <property type="entry name" value="PKS_DH"/>
    <property type="match status" value="1"/>
</dbReference>
<dbReference type="Gene3D" id="3.40.366.10">
    <property type="entry name" value="Malonyl-Coenzyme A Acyl Carrier Protein, domain 2"/>
    <property type="match status" value="2"/>
</dbReference>
<dbReference type="InterPro" id="IPR029058">
    <property type="entry name" value="AB_hydrolase_fold"/>
</dbReference>
<evidence type="ECO:0000256" key="3">
    <source>
        <dbReference type="ARBA" id="ARBA00005189"/>
    </source>
</evidence>
<keyword evidence="10" id="KW-0511">Multifunctional enzyme</keyword>
<dbReference type="GO" id="GO:0004315">
    <property type="term" value="F:3-oxoacyl-[acyl-carrier-protein] synthase activity"/>
    <property type="evidence" value="ECO:0007669"/>
    <property type="project" value="InterPro"/>
</dbReference>
<dbReference type="Gene3D" id="3.30.70.3290">
    <property type="match status" value="2"/>
</dbReference>
<dbReference type="InterPro" id="IPR016036">
    <property type="entry name" value="Malonyl_transacylase_ACP-bd"/>
</dbReference>
<dbReference type="PANTHER" id="PTHR43775">
    <property type="entry name" value="FATTY ACID SYNTHASE"/>
    <property type="match status" value="1"/>
</dbReference>
<dbReference type="SUPFAM" id="SSF51735">
    <property type="entry name" value="NAD(P)-binding Rossmann-fold domains"/>
    <property type="match status" value="2"/>
</dbReference>
<dbReference type="InterPro" id="IPR016035">
    <property type="entry name" value="Acyl_Trfase/lysoPLipase"/>
</dbReference>
<evidence type="ECO:0000259" key="16">
    <source>
        <dbReference type="PROSITE" id="PS52019"/>
    </source>
</evidence>
<dbReference type="Gene3D" id="3.40.50.720">
    <property type="entry name" value="NAD(P)-binding Rossmann-like Domain"/>
    <property type="match status" value="1"/>
</dbReference>
<evidence type="ECO:0000256" key="9">
    <source>
        <dbReference type="ARBA" id="ARBA00023194"/>
    </source>
</evidence>
<dbReference type="PROSITE" id="PS00606">
    <property type="entry name" value="KS3_1"/>
    <property type="match status" value="2"/>
</dbReference>
<dbReference type="SMART" id="SM00827">
    <property type="entry name" value="PKS_AT"/>
    <property type="match status" value="2"/>
</dbReference>
<dbReference type="InterPro" id="IPR015083">
    <property type="entry name" value="NorB/c/GfsB-D-like_docking"/>
</dbReference>
<evidence type="ECO:0000256" key="12">
    <source>
        <dbReference type="PROSITE-ProRule" id="PRU01363"/>
    </source>
</evidence>
<keyword evidence="11" id="KW-0012">Acyltransferase</keyword>
<feature type="region of interest" description="N-terminal hotdog fold" evidence="12">
    <location>
        <begin position="927"/>
        <end position="1049"/>
    </location>
</feature>
<comment type="cofactor">
    <cofactor evidence="1">
        <name>pantetheine 4'-phosphate</name>
        <dbReference type="ChEBI" id="CHEBI:47942"/>
    </cofactor>
</comment>
<dbReference type="Pfam" id="PF00550">
    <property type="entry name" value="PP-binding"/>
    <property type="match status" value="2"/>
</dbReference>
<reference evidence="17" key="1">
    <citation type="submission" date="2020-02" db="EMBL/GenBank/DDBJ databases">
        <authorList>
            <person name="Meier V. D."/>
        </authorList>
    </citation>
    <scope>NUCLEOTIDE SEQUENCE</scope>
    <source>
        <strain evidence="17">AVDCRST_MAG41</strain>
    </source>
</reference>
<dbReference type="Gene3D" id="3.40.50.1820">
    <property type="entry name" value="alpha/beta hydrolase"/>
    <property type="match status" value="1"/>
</dbReference>
<dbReference type="InterPro" id="IPR036736">
    <property type="entry name" value="ACP-like_sf"/>
</dbReference>
<dbReference type="InterPro" id="IPR049552">
    <property type="entry name" value="PKS_DH_N"/>
</dbReference>
<organism evidence="17">
    <name type="scientific">uncultured Mycobacteriales bacterium</name>
    <dbReference type="NCBI Taxonomy" id="581187"/>
    <lineage>
        <taxon>Bacteria</taxon>
        <taxon>Bacillati</taxon>
        <taxon>Actinomycetota</taxon>
        <taxon>Actinomycetes</taxon>
        <taxon>Mycobacteriales</taxon>
        <taxon>environmental samples</taxon>
    </lineage>
</organism>
<feature type="domain" description="Carrier" evidence="14">
    <location>
        <begin position="1616"/>
        <end position="1694"/>
    </location>
</feature>
<gene>
    <name evidence="17" type="ORF">AVDCRST_MAG41-2187</name>
</gene>
<keyword evidence="7" id="KW-0276">Fatty acid metabolism</keyword>
<dbReference type="InterPro" id="IPR016039">
    <property type="entry name" value="Thiolase-like"/>
</dbReference>
<dbReference type="PROSITE" id="PS00012">
    <property type="entry name" value="PHOSPHOPANTETHEINE"/>
    <property type="match status" value="2"/>
</dbReference>
<feature type="region of interest" description="C-terminal hotdog fold" evidence="12">
    <location>
        <begin position="1061"/>
        <end position="1195"/>
    </location>
</feature>
<feature type="domain" description="Carrier" evidence="14">
    <location>
        <begin position="2641"/>
        <end position="2716"/>
    </location>
</feature>
<dbReference type="Pfam" id="PF00975">
    <property type="entry name" value="Thioesterase"/>
    <property type="match status" value="1"/>
</dbReference>
<keyword evidence="4" id="KW-0596">Phosphopantetheine</keyword>
<dbReference type="SMART" id="SM00824">
    <property type="entry name" value="PKS_TE"/>
    <property type="match status" value="1"/>
</dbReference>
<dbReference type="InterPro" id="IPR014043">
    <property type="entry name" value="Acyl_transferase_dom"/>
</dbReference>
<dbReference type="Pfam" id="PF00109">
    <property type="entry name" value="ketoacyl-synt"/>
    <property type="match status" value="2"/>
</dbReference>
<dbReference type="Pfam" id="PF00698">
    <property type="entry name" value="Acyl_transf_1"/>
    <property type="match status" value="2"/>
</dbReference>
<dbReference type="SMART" id="SM01294">
    <property type="entry name" value="PKS_PP_betabranch"/>
    <property type="match status" value="1"/>
</dbReference>
<proteinExistence type="predicted"/>
<feature type="coiled-coil region" evidence="13">
    <location>
        <begin position="5"/>
        <end position="32"/>
    </location>
</feature>
<dbReference type="Pfam" id="PF14765">
    <property type="entry name" value="PS-DH"/>
    <property type="match status" value="1"/>
</dbReference>
<dbReference type="SMART" id="SM00823">
    <property type="entry name" value="PKS_PP"/>
    <property type="match status" value="2"/>
</dbReference>
<dbReference type="InterPro" id="IPR020841">
    <property type="entry name" value="PKS_Beta-ketoAc_synthase_dom"/>
</dbReference>
<dbReference type="EMBL" id="CADCTP010000198">
    <property type="protein sequence ID" value="CAA9256168.1"/>
    <property type="molecule type" value="Genomic_DNA"/>
</dbReference>
<name>A0A6J4IM39_9ACTN</name>
<dbReference type="Pfam" id="PF02801">
    <property type="entry name" value="Ketoacyl-synt_C"/>
    <property type="match status" value="2"/>
</dbReference>
<dbReference type="InterPro" id="IPR006162">
    <property type="entry name" value="Ppantetheine_attach_site"/>
</dbReference>
<evidence type="ECO:0000256" key="7">
    <source>
        <dbReference type="ARBA" id="ARBA00022832"/>
    </source>
</evidence>
<dbReference type="SUPFAM" id="SSF55048">
    <property type="entry name" value="Probable ACP-binding domain of malonyl-CoA ACP transacylase"/>
    <property type="match status" value="2"/>
</dbReference>
<dbReference type="InterPro" id="IPR050091">
    <property type="entry name" value="PKS_NRPS_Biosynth_Enz"/>
</dbReference>
<feature type="domain" description="Ketosynthase family 3 (KS3)" evidence="15">
    <location>
        <begin position="1713"/>
        <end position="2135"/>
    </location>
</feature>
<dbReference type="SMART" id="SM00822">
    <property type="entry name" value="PKS_KR"/>
    <property type="match status" value="1"/>
</dbReference>
<evidence type="ECO:0000256" key="10">
    <source>
        <dbReference type="ARBA" id="ARBA00023268"/>
    </source>
</evidence>
<keyword evidence="9" id="KW-0045">Antibiotic biosynthesis</keyword>
<dbReference type="SMART" id="SM00825">
    <property type="entry name" value="PKS_KS"/>
    <property type="match status" value="2"/>
</dbReference>
<evidence type="ECO:0000313" key="17">
    <source>
        <dbReference type="EMBL" id="CAA9256168.1"/>
    </source>
</evidence>
<evidence type="ECO:0000256" key="5">
    <source>
        <dbReference type="ARBA" id="ARBA00022553"/>
    </source>
</evidence>
<keyword evidence="13" id="KW-0175">Coiled coil</keyword>
<dbReference type="FunFam" id="3.40.47.10:FF:000019">
    <property type="entry name" value="Polyketide synthase type I"/>
    <property type="match status" value="2"/>
</dbReference>
<dbReference type="FunFam" id="3.40.366.10:FF:000002">
    <property type="entry name" value="Probable polyketide synthase 2"/>
    <property type="match status" value="1"/>
</dbReference>
<dbReference type="InterPro" id="IPR036291">
    <property type="entry name" value="NAD(P)-bd_dom_sf"/>
</dbReference>
<dbReference type="Gene3D" id="3.40.47.10">
    <property type="match status" value="2"/>
</dbReference>
<dbReference type="Pfam" id="PF16197">
    <property type="entry name" value="KAsynt_C_assoc"/>
    <property type="match status" value="2"/>
</dbReference>
<dbReference type="InterPro" id="IPR014031">
    <property type="entry name" value="Ketoacyl_synth_C"/>
</dbReference>
<dbReference type="GO" id="GO:0006633">
    <property type="term" value="P:fatty acid biosynthetic process"/>
    <property type="evidence" value="ECO:0007669"/>
    <property type="project" value="InterPro"/>
</dbReference>
<keyword evidence="8" id="KW-0443">Lipid metabolism</keyword>
<dbReference type="InterPro" id="IPR042104">
    <property type="entry name" value="PKS_dehydratase_sf"/>
</dbReference>
<dbReference type="PROSITE" id="PS52004">
    <property type="entry name" value="KS3_2"/>
    <property type="match status" value="2"/>
</dbReference>